<accession>A0A5C4MYH7</accession>
<evidence type="ECO:0000313" key="3">
    <source>
        <dbReference type="EMBL" id="TNC50527.1"/>
    </source>
</evidence>
<name>A0A5C4MYH7_9RHOB</name>
<dbReference type="SUPFAM" id="SSF50952">
    <property type="entry name" value="Soluble quinoprotein glucose dehydrogenase"/>
    <property type="match status" value="1"/>
</dbReference>
<dbReference type="OrthoDB" id="9770043at2"/>
<dbReference type="RefSeq" id="WP_139076323.1">
    <property type="nucleotide sequence ID" value="NZ_VDFU01000007.1"/>
</dbReference>
<dbReference type="AlphaFoldDB" id="A0A5C4MYH7"/>
<dbReference type="PANTHER" id="PTHR33546:SF1">
    <property type="entry name" value="LARGE, MULTIFUNCTIONAL SECRETED PROTEIN"/>
    <property type="match status" value="1"/>
</dbReference>
<dbReference type="PANTHER" id="PTHR33546">
    <property type="entry name" value="LARGE, MULTIFUNCTIONAL SECRETED PROTEIN-RELATED"/>
    <property type="match status" value="1"/>
</dbReference>
<protein>
    <submittedName>
        <fullName evidence="3">Sorbosone dehydrogenase family protein</fullName>
    </submittedName>
</protein>
<dbReference type="InterPro" id="IPR011041">
    <property type="entry name" value="Quinoprot_gluc/sorb_DH_b-prop"/>
</dbReference>
<gene>
    <name evidence="3" type="ORF">FHG66_08530</name>
</gene>
<evidence type="ECO:0000256" key="1">
    <source>
        <dbReference type="SAM" id="SignalP"/>
    </source>
</evidence>
<organism evidence="3 4">
    <name type="scientific">Rubellimicrobium rubrum</name>
    <dbReference type="NCBI Taxonomy" id="2585369"/>
    <lineage>
        <taxon>Bacteria</taxon>
        <taxon>Pseudomonadati</taxon>
        <taxon>Pseudomonadota</taxon>
        <taxon>Alphaproteobacteria</taxon>
        <taxon>Rhodobacterales</taxon>
        <taxon>Roseobacteraceae</taxon>
        <taxon>Rubellimicrobium</taxon>
    </lineage>
</organism>
<dbReference type="InterPro" id="IPR011042">
    <property type="entry name" value="6-blade_b-propeller_TolB-like"/>
</dbReference>
<feature type="signal peptide" evidence="1">
    <location>
        <begin position="1"/>
        <end position="20"/>
    </location>
</feature>
<feature type="domain" description="Pyrroloquinoline quinone-dependent pyranose dehydrogenase beta-propeller" evidence="2">
    <location>
        <begin position="132"/>
        <end position="275"/>
    </location>
</feature>
<reference evidence="3 4" key="1">
    <citation type="submission" date="2019-06" db="EMBL/GenBank/DDBJ databases">
        <title>YIM 131921 draft genome.</title>
        <authorList>
            <person name="Jiang L."/>
        </authorList>
    </citation>
    <scope>NUCLEOTIDE SEQUENCE [LARGE SCALE GENOMIC DNA]</scope>
    <source>
        <strain evidence="3 4">YIM 131921</strain>
    </source>
</reference>
<dbReference type="InterPro" id="IPR054539">
    <property type="entry name" value="Beta-prop_PDH"/>
</dbReference>
<evidence type="ECO:0000313" key="4">
    <source>
        <dbReference type="Proteomes" id="UP000305887"/>
    </source>
</evidence>
<dbReference type="Proteomes" id="UP000305887">
    <property type="component" value="Unassembled WGS sequence"/>
</dbReference>
<evidence type="ECO:0000259" key="2">
    <source>
        <dbReference type="Pfam" id="PF22807"/>
    </source>
</evidence>
<dbReference type="EMBL" id="VDFU01000007">
    <property type="protein sequence ID" value="TNC50527.1"/>
    <property type="molecule type" value="Genomic_DNA"/>
</dbReference>
<comment type="caution">
    <text evidence="3">The sequence shown here is derived from an EMBL/GenBank/DDBJ whole genome shotgun (WGS) entry which is preliminary data.</text>
</comment>
<proteinExistence type="predicted"/>
<feature type="chain" id="PRO_5022979494" evidence="1">
    <location>
        <begin position="21"/>
        <end position="442"/>
    </location>
</feature>
<keyword evidence="1" id="KW-0732">Signal</keyword>
<feature type="domain" description="Pyrroloquinoline quinone-dependent pyranose dehydrogenase beta-propeller" evidence="2">
    <location>
        <begin position="307"/>
        <end position="425"/>
    </location>
</feature>
<dbReference type="Gene3D" id="2.120.10.30">
    <property type="entry name" value="TolB, C-terminal domain"/>
    <property type="match status" value="1"/>
</dbReference>
<dbReference type="Pfam" id="PF22807">
    <property type="entry name" value="TrAA12"/>
    <property type="match status" value="2"/>
</dbReference>
<sequence>MMRMHLLAGAMAVVPFVASGQTASSQYGSDPELPDPQRGLLPSMAVPRPAAWGDDLPTVPEGYTIAPIATDLMIPRQLLVLPNGDILVAEGSGGGAPVLRPKDLIAGFIKSLGKSSVKGGNRLTLLRDGDGDGTYESQGIFAEGLNAPYGLALIDDAIYVANQDAVVRFDYSDGQTEASGEPVTLTELPSEINHHWTKSMTASADGRTLYVGIGSNSNITERGIEVEEDRAMIWEIDVETGAHRPYATGLRNPTALTIQPETGQLWAVVNERDEIGPGLVPDYLTAVQEGGFYGWPYSYWGQIVDPRAQPQDPDMVASAIEPDYALGAHVAALGVAFSTPAMGPEFSDGVFVGEHGSWNRSDPVGYRVVFVPFADGRPSGDPIDVVSGFLLDEGNARGRPVGVAVDPRGALLVADDLSNTIWRVTPPQSQAAAAVPDDQPSP</sequence>
<keyword evidence="4" id="KW-1185">Reference proteome</keyword>